<evidence type="ECO:0000313" key="2">
    <source>
        <dbReference type="EMBL" id="KAF7314868.1"/>
    </source>
</evidence>
<dbReference type="RefSeq" id="XP_037224891.1">
    <property type="nucleotide sequence ID" value="XM_037356981.1"/>
</dbReference>
<comment type="caution">
    <text evidence="2">The sequence shown here is derived from an EMBL/GenBank/DDBJ whole genome shotgun (WGS) entry which is preliminary data.</text>
</comment>
<accession>A0A8H6WHA6</accession>
<sequence>MQSFAPLDRNAINKAIKNAELDFKDHIHPSDPRWAQVYREGLFDLKRVIEMGVLHCYTEGLHITTTAIIQAHRQKLVDIEYPGYYSPPLKHESLPGEGSGSSAEGEGKCEVEGNTVDNAKRSSEGDTGSNGEDAISKMNAH</sequence>
<dbReference type="GeneID" id="59339497"/>
<name>A0A8H6WHA6_9AGAR</name>
<organism evidence="2 3">
    <name type="scientific">Mycena indigotica</name>
    <dbReference type="NCBI Taxonomy" id="2126181"/>
    <lineage>
        <taxon>Eukaryota</taxon>
        <taxon>Fungi</taxon>
        <taxon>Dikarya</taxon>
        <taxon>Basidiomycota</taxon>
        <taxon>Agaricomycotina</taxon>
        <taxon>Agaricomycetes</taxon>
        <taxon>Agaricomycetidae</taxon>
        <taxon>Agaricales</taxon>
        <taxon>Marasmiineae</taxon>
        <taxon>Mycenaceae</taxon>
        <taxon>Mycena</taxon>
    </lineage>
</organism>
<gene>
    <name evidence="2" type="ORF">MIND_00000500</name>
</gene>
<dbReference type="AlphaFoldDB" id="A0A8H6WHA6"/>
<evidence type="ECO:0000256" key="1">
    <source>
        <dbReference type="SAM" id="MobiDB-lite"/>
    </source>
</evidence>
<reference evidence="2" key="1">
    <citation type="submission" date="2020-05" db="EMBL/GenBank/DDBJ databases">
        <title>Mycena genomes resolve the evolution of fungal bioluminescence.</title>
        <authorList>
            <person name="Tsai I.J."/>
        </authorList>
    </citation>
    <scope>NUCLEOTIDE SEQUENCE</scope>
    <source>
        <strain evidence="2">171206Taipei</strain>
    </source>
</reference>
<protein>
    <submittedName>
        <fullName evidence="2">Uncharacterized protein</fullName>
    </submittedName>
</protein>
<keyword evidence="3" id="KW-1185">Reference proteome</keyword>
<proteinExistence type="predicted"/>
<feature type="region of interest" description="Disordered" evidence="1">
    <location>
        <begin position="88"/>
        <end position="141"/>
    </location>
</feature>
<dbReference type="EMBL" id="JACAZF010000001">
    <property type="protein sequence ID" value="KAF7314868.1"/>
    <property type="molecule type" value="Genomic_DNA"/>
</dbReference>
<evidence type="ECO:0000313" key="3">
    <source>
        <dbReference type="Proteomes" id="UP000636479"/>
    </source>
</evidence>
<dbReference type="Proteomes" id="UP000636479">
    <property type="component" value="Unassembled WGS sequence"/>
</dbReference>